<accession>W2S312</accession>
<dbReference type="Pfam" id="PF07690">
    <property type="entry name" value="MFS_1"/>
    <property type="match status" value="1"/>
</dbReference>
<feature type="region of interest" description="Disordered" evidence="5">
    <location>
        <begin position="44"/>
        <end position="76"/>
    </location>
</feature>
<proteinExistence type="predicted"/>
<comment type="subcellular location">
    <subcellularLocation>
        <location evidence="1">Membrane</location>
        <topology evidence="1">Multi-pass membrane protein</topology>
    </subcellularLocation>
</comment>
<dbReference type="OrthoDB" id="3357846at2759"/>
<dbReference type="GO" id="GO:0005886">
    <property type="term" value="C:plasma membrane"/>
    <property type="evidence" value="ECO:0007669"/>
    <property type="project" value="TreeGrafter"/>
</dbReference>
<evidence type="ECO:0000256" key="1">
    <source>
        <dbReference type="ARBA" id="ARBA00004141"/>
    </source>
</evidence>
<evidence type="ECO:0000313" key="9">
    <source>
        <dbReference type="Proteomes" id="UP000030752"/>
    </source>
</evidence>
<feature type="transmembrane region" description="Helical" evidence="6">
    <location>
        <begin position="241"/>
        <end position="260"/>
    </location>
</feature>
<name>W2S312_CYPE1</name>
<feature type="transmembrane region" description="Helical" evidence="6">
    <location>
        <begin position="335"/>
        <end position="360"/>
    </location>
</feature>
<feature type="transmembrane region" description="Helical" evidence="6">
    <location>
        <begin position="172"/>
        <end position="192"/>
    </location>
</feature>
<dbReference type="CDD" id="cd17323">
    <property type="entry name" value="MFS_Tpo1_MDR_like"/>
    <property type="match status" value="1"/>
</dbReference>
<dbReference type="GO" id="GO:0015244">
    <property type="term" value="F:fluconazole transmembrane transporter activity"/>
    <property type="evidence" value="ECO:0007669"/>
    <property type="project" value="TreeGrafter"/>
</dbReference>
<organism evidence="8 9">
    <name type="scientific">Cyphellophora europaea (strain CBS 101466)</name>
    <name type="common">Phialophora europaea</name>
    <dbReference type="NCBI Taxonomy" id="1220924"/>
    <lineage>
        <taxon>Eukaryota</taxon>
        <taxon>Fungi</taxon>
        <taxon>Dikarya</taxon>
        <taxon>Ascomycota</taxon>
        <taxon>Pezizomycotina</taxon>
        <taxon>Eurotiomycetes</taxon>
        <taxon>Chaetothyriomycetidae</taxon>
        <taxon>Chaetothyriales</taxon>
        <taxon>Cyphellophoraceae</taxon>
        <taxon>Cyphellophora</taxon>
    </lineage>
</organism>
<dbReference type="HOGENOM" id="CLU_008455_11_1_1"/>
<dbReference type="GO" id="GO:1990961">
    <property type="term" value="P:xenobiotic detoxification by transmembrane export across the plasma membrane"/>
    <property type="evidence" value="ECO:0007669"/>
    <property type="project" value="TreeGrafter"/>
</dbReference>
<feature type="transmembrane region" description="Helical" evidence="6">
    <location>
        <begin position="512"/>
        <end position="539"/>
    </location>
</feature>
<feature type="transmembrane region" description="Helical" evidence="6">
    <location>
        <begin position="266"/>
        <end position="289"/>
    </location>
</feature>
<dbReference type="InterPro" id="IPR036259">
    <property type="entry name" value="MFS_trans_sf"/>
</dbReference>
<dbReference type="FunFam" id="1.20.1250.20:FF:000011">
    <property type="entry name" value="MFS multidrug transporter, putative"/>
    <property type="match status" value="1"/>
</dbReference>
<gene>
    <name evidence="8" type="ORF">HMPREF1541_01498</name>
</gene>
<evidence type="ECO:0000256" key="4">
    <source>
        <dbReference type="ARBA" id="ARBA00023136"/>
    </source>
</evidence>
<dbReference type="InParanoid" id="W2S312"/>
<feature type="transmembrane region" description="Helical" evidence="6">
    <location>
        <begin position="212"/>
        <end position="229"/>
    </location>
</feature>
<dbReference type="AlphaFoldDB" id="W2S312"/>
<dbReference type="Gene3D" id="1.20.1250.20">
    <property type="entry name" value="MFS general substrate transporter like domains"/>
    <property type="match status" value="1"/>
</dbReference>
<feature type="transmembrane region" description="Helical" evidence="6">
    <location>
        <begin position="301"/>
        <end position="323"/>
    </location>
</feature>
<feature type="compositionally biased region" description="Low complexity" evidence="5">
    <location>
        <begin position="96"/>
        <end position="110"/>
    </location>
</feature>
<dbReference type="PANTHER" id="PTHR23502:SF23">
    <property type="entry name" value="FLUCONAZOLE RESISTANCE PROTEIN 1"/>
    <property type="match status" value="1"/>
</dbReference>
<evidence type="ECO:0000256" key="5">
    <source>
        <dbReference type="SAM" id="MobiDB-lite"/>
    </source>
</evidence>
<dbReference type="InterPro" id="IPR020846">
    <property type="entry name" value="MFS_dom"/>
</dbReference>
<feature type="transmembrane region" description="Helical" evidence="6">
    <location>
        <begin position="560"/>
        <end position="578"/>
    </location>
</feature>
<feature type="region of interest" description="Disordered" evidence="5">
    <location>
        <begin position="89"/>
        <end position="112"/>
    </location>
</feature>
<feature type="transmembrane region" description="Helical" evidence="6">
    <location>
        <begin position="487"/>
        <end position="506"/>
    </location>
</feature>
<dbReference type="GeneID" id="19968837"/>
<dbReference type="Proteomes" id="UP000030752">
    <property type="component" value="Unassembled WGS sequence"/>
</dbReference>
<reference evidence="8 9" key="1">
    <citation type="submission" date="2013-03" db="EMBL/GenBank/DDBJ databases">
        <title>The Genome Sequence of Phialophora europaea CBS 101466.</title>
        <authorList>
            <consortium name="The Broad Institute Genomics Platform"/>
            <person name="Cuomo C."/>
            <person name="de Hoog S."/>
            <person name="Gorbushina A."/>
            <person name="Walker B."/>
            <person name="Young S.K."/>
            <person name="Zeng Q."/>
            <person name="Gargeya S."/>
            <person name="Fitzgerald M."/>
            <person name="Haas B."/>
            <person name="Abouelleil A."/>
            <person name="Allen A.W."/>
            <person name="Alvarado L."/>
            <person name="Arachchi H.M."/>
            <person name="Berlin A.M."/>
            <person name="Chapman S.B."/>
            <person name="Gainer-Dewar J."/>
            <person name="Goldberg J."/>
            <person name="Griggs A."/>
            <person name="Gujja S."/>
            <person name="Hansen M."/>
            <person name="Howarth C."/>
            <person name="Imamovic A."/>
            <person name="Ireland A."/>
            <person name="Larimer J."/>
            <person name="McCowan C."/>
            <person name="Murphy C."/>
            <person name="Pearson M."/>
            <person name="Poon T.W."/>
            <person name="Priest M."/>
            <person name="Roberts A."/>
            <person name="Saif S."/>
            <person name="Shea T."/>
            <person name="Sisk P."/>
            <person name="Sykes S."/>
            <person name="Wortman J."/>
            <person name="Nusbaum C."/>
            <person name="Birren B."/>
        </authorList>
    </citation>
    <scope>NUCLEOTIDE SEQUENCE [LARGE SCALE GENOMIC DNA]</scope>
    <source>
        <strain evidence="8 9">CBS 101466</strain>
    </source>
</reference>
<feature type="transmembrane region" description="Helical" evidence="6">
    <location>
        <begin position="447"/>
        <end position="471"/>
    </location>
</feature>
<evidence type="ECO:0000313" key="8">
    <source>
        <dbReference type="EMBL" id="ETN42344.1"/>
    </source>
</evidence>
<dbReference type="SUPFAM" id="SSF103473">
    <property type="entry name" value="MFS general substrate transporter"/>
    <property type="match status" value="1"/>
</dbReference>
<evidence type="ECO:0000259" key="7">
    <source>
        <dbReference type="PROSITE" id="PS50850"/>
    </source>
</evidence>
<feature type="transmembrane region" description="Helical" evidence="6">
    <location>
        <begin position="408"/>
        <end position="427"/>
    </location>
</feature>
<dbReference type="PROSITE" id="PS50850">
    <property type="entry name" value="MFS"/>
    <property type="match status" value="1"/>
</dbReference>
<keyword evidence="9" id="KW-1185">Reference proteome</keyword>
<dbReference type="VEuPathDB" id="FungiDB:HMPREF1541_01498"/>
<keyword evidence="2 6" id="KW-0812">Transmembrane</keyword>
<dbReference type="InterPro" id="IPR011701">
    <property type="entry name" value="MFS"/>
</dbReference>
<evidence type="ECO:0000256" key="6">
    <source>
        <dbReference type="SAM" id="Phobius"/>
    </source>
</evidence>
<dbReference type="PANTHER" id="PTHR23502">
    <property type="entry name" value="MAJOR FACILITATOR SUPERFAMILY"/>
    <property type="match status" value="1"/>
</dbReference>
<keyword evidence="4 6" id="KW-0472">Membrane</keyword>
<dbReference type="STRING" id="1220924.W2S312"/>
<dbReference type="RefSeq" id="XP_008714080.1">
    <property type="nucleotide sequence ID" value="XM_008715858.1"/>
</dbReference>
<evidence type="ECO:0000256" key="2">
    <source>
        <dbReference type="ARBA" id="ARBA00022692"/>
    </source>
</evidence>
<dbReference type="EMBL" id="KB822718">
    <property type="protein sequence ID" value="ETN42344.1"/>
    <property type="molecule type" value="Genomic_DNA"/>
</dbReference>
<dbReference type="eggNOG" id="KOG0255">
    <property type="taxonomic scope" value="Eukaryota"/>
</dbReference>
<sequence>MTKLKILLRDAPIGQIIRLLTGSRYLRYPEEEPGFQLPWESALAEEKEEEASAQRDGSSSRAHASPSSEKENPIGGADAEKIDRDYEALTQQPTARSQVSRTTRLTTSRTVTREQTRPFTAERFQTEQEEAIDRTQSSVIIPTRTQDGVILIDWYTTDDPENPQNWSTRRKVAATAIIFFYTFVAYVASAIYTSSEPGVMERFHVEQTKAALGLSMYVLGYGIGPLLFSPISEIPIIGRNWPYITSFAIFTILAVPTALVDSYASLLVLRFITGFMSSPALATGGASMGDLYSILKLPYGITAWTAAAFSAPAFGPLLSGFAVMNKNWRWSLWEILWMAGPMFIIMFLFMPETSAGYILLYRARRLRKLTGNANLKSQSEITQAGMSFNAILWDQLIKPIEICIKDPAVLFTNIYTSCIYGIYYSFFEVFPLVYVNIYGFNLGELGLPFLVISIGCVIGVAIYCSYVYFYLEPSIRAHGLGIQERRLVPAVFATLLMPSALFWFGWTAKSSIHWICCTIGLTLFPIGAFVLFQCIFIYLPLSYPQYAASLFAANDLCRSALAAGSILYAHPLFVNLGIGSGVSLLAGLLCGGVFGVWALYWFGASLRARSKFAMS</sequence>
<evidence type="ECO:0000256" key="3">
    <source>
        <dbReference type="ARBA" id="ARBA00022989"/>
    </source>
</evidence>
<dbReference type="FunCoup" id="W2S312">
    <property type="interactions" value="7"/>
</dbReference>
<feature type="domain" description="Major facilitator superfamily (MFS) profile" evidence="7">
    <location>
        <begin position="174"/>
        <end position="615"/>
    </location>
</feature>
<protein>
    <recommendedName>
        <fullName evidence="7">Major facilitator superfamily (MFS) profile domain-containing protein</fullName>
    </recommendedName>
</protein>
<feature type="transmembrane region" description="Helical" evidence="6">
    <location>
        <begin position="584"/>
        <end position="602"/>
    </location>
</feature>
<keyword evidence="3 6" id="KW-1133">Transmembrane helix</keyword>